<dbReference type="GO" id="GO:0003824">
    <property type="term" value="F:catalytic activity"/>
    <property type="evidence" value="ECO:0007669"/>
    <property type="project" value="InterPro"/>
</dbReference>
<dbReference type="Gene3D" id="1.20.120.680">
    <property type="entry name" value="Formiminotetrahydrofolate cyclodeaminase monomer, up-and-down helical bundle"/>
    <property type="match status" value="1"/>
</dbReference>
<dbReference type="RefSeq" id="WP_002666838.1">
    <property type="nucleotide sequence ID" value="NZ_CM001795.1"/>
</dbReference>
<organism evidence="2">
    <name type="scientific">Treponema denticola H-22</name>
    <dbReference type="NCBI Taxonomy" id="999432"/>
    <lineage>
        <taxon>Bacteria</taxon>
        <taxon>Pseudomonadati</taxon>
        <taxon>Spirochaetota</taxon>
        <taxon>Spirochaetia</taxon>
        <taxon>Spirochaetales</taxon>
        <taxon>Treponemataceae</taxon>
        <taxon>Treponema</taxon>
    </lineage>
</organism>
<sequence>MELVKMTVSAFVDETASDSPAPGGGSVSALAGSLASALGQMVIRLTTGKKAFASLDEKTQEEFKAQLPKLEKAQKRLVEIIDEDTQAFNAFMEALKLPKDTDEQKAKRSKAMSDATVVAMQVPLETAKTCLDVLRFLPIVALHGNKNAASDAGVAALNARSGLEGAILNVKINLGGIDDASLCEKTRAECNKMLEEGEKLKTEILKTIYSKIE</sequence>
<feature type="domain" description="Cyclodeaminase/cyclohydrolase" evidence="1">
    <location>
        <begin position="7"/>
        <end position="191"/>
    </location>
</feature>
<evidence type="ECO:0000259" key="1">
    <source>
        <dbReference type="Pfam" id="PF04961"/>
    </source>
</evidence>
<dbReference type="Pfam" id="PF04961">
    <property type="entry name" value="FTCD_C"/>
    <property type="match status" value="1"/>
</dbReference>
<dbReference type="EMBL" id="AGDV01000012">
    <property type="protein sequence ID" value="EMB33118.1"/>
    <property type="molecule type" value="Genomic_DNA"/>
</dbReference>
<dbReference type="InterPro" id="IPR036178">
    <property type="entry name" value="Formintransfe-cycloase-like_sf"/>
</dbReference>
<protein>
    <recommendedName>
        <fullName evidence="1">Cyclodeaminase/cyclohydrolase domain-containing protein</fullName>
    </recommendedName>
</protein>
<dbReference type="HOGENOM" id="CLU_088419_1_0_12"/>
<reference evidence="2" key="1">
    <citation type="submission" date="2012-01" db="EMBL/GenBank/DDBJ databases">
        <title>The Genome Sequence of Treponema denticola H-22.</title>
        <authorList>
            <consortium name="The Broad Institute Genome Sequencing Platform"/>
            <person name="Earl A."/>
            <person name="Ward D."/>
            <person name="Feldgarden M."/>
            <person name="Gevers D."/>
            <person name="Blanton J.M."/>
            <person name="Fenno C.J."/>
            <person name="Baranova O.V."/>
            <person name="Mathney J."/>
            <person name="Dewhirst F.E."/>
            <person name="Izard J."/>
            <person name="Young S.K."/>
            <person name="Zeng Q."/>
            <person name="Gargeya S."/>
            <person name="Fitzgerald M."/>
            <person name="Haas B."/>
            <person name="Abouelleil A."/>
            <person name="Alvarado L."/>
            <person name="Arachchi H.M."/>
            <person name="Berlin A."/>
            <person name="Chapman S.B."/>
            <person name="Gearin G."/>
            <person name="Goldberg J."/>
            <person name="Griggs A."/>
            <person name="Gujja S."/>
            <person name="Hansen M."/>
            <person name="Heiman D."/>
            <person name="Howarth C."/>
            <person name="Larimer J."/>
            <person name="Lui A."/>
            <person name="MacDonald P.J.P."/>
            <person name="McCowen C."/>
            <person name="Montmayeur A."/>
            <person name="Murphy C."/>
            <person name="Neiman D."/>
            <person name="Pearson M."/>
            <person name="Priest M."/>
            <person name="Roberts A."/>
            <person name="Saif S."/>
            <person name="Shea T."/>
            <person name="Sisk P."/>
            <person name="Stolte C."/>
            <person name="Sykes S."/>
            <person name="Wortman J."/>
            <person name="Nusbaum C."/>
            <person name="Birren B."/>
        </authorList>
    </citation>
    <scope>NUCLEOTIDE SEQUENCE [LARGE SCALE GENOMIC DNA]</scope>
    <source>
        <strain evidence="2">H-22</strain>
    </source>
</reference>
<dbReference type="InterPro" id="IPR007044">
    <property type="entry name" value="Cyclodeamin/CycHdrlase"/>
</dbReference>
<comment type="caution">
    <text evidence="2">The sequence shown here is derived from an EMBL/GenBank/DDBJ whole genome shotgun (WGS) entry which is preliminary data.</text>
</comment>
<name>A0A0E2E5J3_TREDN</name>
<gene>
    <name evidence="2" type="ORF">HMPREF9726_01479</name>
</gene>
<dbReference type="AlphaFoldDB" id="A0A0E2E5J3"/>
<accession>A0A0E2E5J3</accession>
<dbReference type="GeneID" id="2741661"/>
<dbReference type="PATRIC" id="fig|999432.5.peg.1534"/>
<dbReference type="Proteomes" id="UP000011705">
    <property type="component" value="Chromosome"/>
</dbReference>
<dbReference type="SUPFAM" id="SSF101262">
    <property type="entry name" value="Methenyltetrahydrofolate cyclohydrolase-like"/>
    <property type="match status" value="1"/>
</dbReference>
<evidence type="ECO:0000313" key="2">
    <source>
        <dbReference type="EMBL" id="EMB33118.1"/>
    </source>
</evidence>
<proteinExistence type="predicted"/>